<dbReference type="Proteomes" id="UP001162992">
    <property type="component" value="Chromosome 5"/>
</dbReference>
<evidence type="ECO:0000313" key="2">
    <source>
        <dbReference type="Proteomes" id="UP001162992"/>
    </source>
</evidence>
<organism evidence="1 2">
    <name type="scientific">Diphasiastrum complanatum</name>
    <name type="common">Issler's clubmoss</name>
    <name type="synonym">Lycopodium complanatum</name>
    <dbReference type="NCBI Taxonomy" id="34168"/>
    <lineage>
        <taxon>Eukaryota</taxon>
        <taxon>Viridiplantae</taxon>
        <taxon>Streptophyta</taxon>
        <taxon>Embryophyta</taxon>
        <taxon>Tracheophyta</taxon>
        <taxon>Lycopodiopsida</taxon>
        <taxon>Lycopodiales</taxon>
        <taxon>Lycopodiaceae</taxon>
        <taxon>Lycopodioideae</taxon>
        <taxon>Diphasiastrum</taxon>
    </lineage>
</organism>
<accession>A0ACC2DQR9</accession>
<sequence>MKISVLCDKNIIFWVKVVSKLDEWNHSRLLPFEFYMLARYSLRLLLLLNPVFVLKSVSQFISTHLLLRRLEYQFFPVYYWQLPPRRISIQSTSFNVKGGYKERASNIIQARFDVKGNYRVDFLDTLIGDNAT</sequence>
<name>A0ACC2DQR9_DIPCM</name>
<proteinExistence type="predicted"/>
<keyword evidence="2" id="KW-1185">Reference proteome</keyword>
<gene>
    <name evidence="1" type="ORF">O6H91_05G090500</name>
</gene>
<reference evidence="2" key="1">
    <citation type="journal article" date="2024" name="Proc. Natl. Acad. Sci. U.S.A.">
        <title>Extraordinary preservation of gene collinearity over three hundred million years revealed in homosporous lycophytes.</title>
        <authorList>
            <person name="Li C."/>
            <person name="Wickell D."/>
            <person name="Kuo L.Y."/>
            <person name="Chen X."/>
            <person name="Nie B."/>
            <person name="Liao X."/>
            <person name="Peng D."/>
            <person name="Ji J."/>
            <person name="Jenkins J."/>
            <person name="Williams M."/>
            <person name="Shu S."/>
            <person name="Plott C."/>
            <person name="Barry K."/>
            <person name="Rajasekar S."/>
            <person name="Grimwood J."/>
            <person name="Han X."/>
            <person name="Sun S."/>
            <person name="Hou Z."/>
            <person name="He W."/>
            <person name="Dai G."/>
            <person name="Sun C."/>
            <person name="Schmutz J."/>
            <person name="Leebens-Mack J.H."/>
            <person name="Li F.W."/>
            <person name="Wang L."/>
        </authorList>
    </citation>
    <scope>NUCLEOTIDE SEQUENCE [LARGE SCALE GENOMIC DNA]</scope>
    <source>
        <strain evidence="2">cv. PW_Plant_1</strain>
    </source>
</reference>
<protein>
    <submittedName>
        <fullName evidence="1">Uncharacterized protein</fullName>
    </submittedName>
</protein>
<dbReference type="EMBL" id="CM055096">
    <property type="protein sequence ID" value="KAJ7556621.1"/>
    <property type="molecule type" value="Genomic_DNA"/>
</dbReference>
<evidence type="ECO:0000313" key="1">
    <source>
        <dbReference type="EMBL" id="KAJ7556621.1"/>
    </source>
</evidence>
<comment type="caution">
    <text evidence="1">The sequence shown here is derived from an EMBL/GenBank/DDBJ whole genome shotgun (WGS) entry which is preliminary data.</text>
</comment>